<accession>A0A1I1MFQ1</accession>
<gene>
    <name evidence="4" type="ORF">SAMN04487987_10129</name>
</gene>
<dbReference type="EMBL" id="FOMI01000001">
    <property type="protein sequence ID" value="SFC80420.1"/>
    <property type="molecule type" value="Genomic_DNA"/>
</dbReference>
<dbReference type="Pfam" id="PF18935">
    <property type="entry name" value="DUF5683"/>
    <property type="match status" value="1"/>
</dbReference>
<sequence length="207" mass="23475">MIPNKILITGIVSCLLCFATFAQDKKKEKDEKVLPKEVVVDSIVKVSDPINPLSPAKAAFYSAILPGLGQAYNKKYWKIPIVYGAIGTGVYFYITNNKEYNRYRDAYKSRLAGFTNDEFYLDAAGNQLTTPRLSTDKLEDAQEFYRRNKEISLLVTLGLYALNIIDANVDAHLLQYNIDENLSLAPHYKFNEFDAKSNFGLTLNFNF</sequence>
<protein>
    <recommendedName>
        <fullName evidence="3">DUF5683 domain-containing protein</fullName>
    </recommendedName>
</protein>
<dbReference type="InterPro" id="IPR043738">
    <property type="entry name" value="DUF5683"/>
</dbReference>
<feature type="signal peptide" evidence="2">
    <location>
        <begin position="1"/>
        <end position="22"/>
    </location>
</feature>
<keyword evidence="5" id="KW-1185">Reference proteome</keyword>
<evidence type="ECO:0000313" key="5">
    <source>
        <dbReference type="Proteomes" id="UP000199439"/>
    </source>
</evidence>
<feature type="domain" description="DUF5683" evidence="3">
    <location>
        <begin position="52"/>
        <end position="207"/>
    </location>
</feature>
<keyword evidence="2" id="KW-0732">Signal</keyword>
<dbReference type="STRING" id="870482.SAMN04487987_10129"/>
<evidence type="ECO:0000259" key="3">
    <source>
        <dbReference type="Pfam" id="PF18935"/>
    </source>
</evidence>
<proteinExistence type="predicted"/>
<feature type="transmembrane region" description="Helical" evidence="1">
    <location>
        <begin position="76"/>
        <end position="94"/>
    </location>
</feature>
<evidence type="ECO:0000256" key="1">
    <source>
        <dbReference type="SAM" id="Phobius"/>
    </source>
</evidence>
<name>A0A1I1MFQ1_9FLAO</name>
<organism evidence="4 5">
    <name type="scientific">Algibacter pectinivorans</name>
    <dbReference type="NCBI Taxonomy" id="870482"/>
    <lineage>
        <taxon>Bacteria</taxon>
        <taxon>Pseudomonadati</taxon>
        <taxon>Bacteroidota</taxon>
        <taxon>Flavobacteriia</taxon>
        <taxon>Flavobacteriales</taxon>
        <taxon>Flavobacteriaceae</taxon>
        <taxon>Algibacter</taxon>
    </lineage>
</organism>
<keyword evidence="1" id="KW-0812">Transmembrane</keyword>
<dbReference type="AlphaFoldDB" id="A0A1I1MFQ1"/>
<reference evidence="5" key="1">
    <citation type="submission" date="2016-10" db="EMBL/GenBank/DDBJ databases">
        <authorList>
            <person name="Varghese N."/>
            <person name="Submissions S."/>
        </authorList>
    </citation>
    <scope>NUCLEOTIDE SEQUENCE [LARGE SCALE GENOMIC DNA]</scope>
    <source>
        <strain evidence="5">DSM 25730</strain>
    </source>
</reference>
<keyword evidence="1" id="KW-0472">Membrane</keyword>
<evidence type="ECO:0000313" key="4">
    <source>
        <dbReference type="EMBL" id="SFC80420.1"/>
    </source>
</evidence>
<feature type="chain" id="PRO_5011612065" description="DUF5683 domain-containing protein" evidence="2">
    <location>
        <begin position="23"/>
        <end position="207"/>
    </location>
</feature>
<keyword evidence="1" id="KW-1133">Transmembrane helix</keyword>
<evidence type="ECO:0000256" key="2">
    <source>
        <dbReference type="SAM" id="SignalP"/>
    </source>
</evidence>
<dbReference type="Proteomes" id="UP000199439">
    <property type="component" value="Unassembled WGS sequence"/>
</dbReference>